<dbReference type="Pfam" id="PF00239">
    <property type="entry name" value="Resolvase"/>
    <property type="match status" value="1"/>
</dbReference>
<dbReference type="GO" id="GO:0000150">
    <property type="term" value="F:DNA strand exchange activity"/>
    <property type="evidence" value="ECO:0007669"/>
    <property type="project" value="InterPro"/>
</dbReference>
<evidence type="ECO:0000259" key="3">
    <source>
        <dbReference type="PROSITE" id="PS51736"/>
    </source>
</evidence>
<dbReference type="InterPro" id="IPR038109">
    <property type="entry name" value="DNA_bind_recomb_sf"/>
</dbReference>
<dbReference type="PANTHER" id="PTHR30461">
    <property type="entry name" value="DNA-INVERTASE FROM LAMBDOID PROPHAGE"/>
    <property type="match status" value="1"/>
</dbReference>
<name>A0A101U557_9ACTN</name>
<gene>
    <name evidence="5" type="ORF">AQJ67_11035</name>
</gene>
<comment type="caution">
    <text evidence="5">The sequence shown here is derived from an EMBL/GenBank/DDBJ whole genome shotgun (WGS) entry which is preliminary data.</text>
</comment>
<feature type="domain" description="Resolvase/invertase-type recombinase catalytic" evidence="3">
    <location>
        <begin position="24"/>
        <end position="172"/>
    </location>
</feature>
<evidence type="ECO:0000313" key="6">
    <source>
        <dbReference type="Proteomes" id="UP000053429"/>
    </source>
</evidence>
<reference evidence="5 6" key="1">
    <citation type="submission" date="2015-10" db="EMBL/GenBank/DDBJ databases">
        <title>Draft genome sequence of Streptomyces caeruleatus NRRL B-24802, type strain for the species Streptomyces caeruleatus.</title>
        <authorList>
            <person name="Ruckert C."/>
            <person name="Winkler A."/>
            <person name="Kalinowski J."/>
            <person name="Kampfer P."/>
            <person name="Glaeser S."/>
        </authorList>
    </citation>
    <scope>NUCLEOTIDE SEQUENCE [LARGE SCALE GENOMIC DNA]</scope>
    <source>
        <strain evidence="5 6">NRRL B-24802</strain>
    </source>
</reference>
<dbReference type="SUPFAM" id="SSF53041">
    <property type="entry name" value="Resolvase-like"/>
    <property type="match status" value="1"/>
</dbReference>
<dbReference type="PROSITE" id="PS51736">
    <property type="entry name" value="RECOMBINASES_3"/>
    <property type="match status" value="1"/>
</dbReference>
<accession>A0A101U557</accession>
<dbReference type="CDD" id="cd00338">
    <property type="entry name" value="Ser_Recombinase"/>
    <property type="match status" value="1"/>
</dbReference>
<dbReference type="SMART" id="SM00857">
    <property type="entry name" value="Resolvase"/>
    <property type="match status" value="1"/>
</dbReference>
<dbReference type="AlphaFoldDB" id="A0A101U557"/>
<dbReference type="GO" id="GO:0003677">
    <property type="term" value="F:DNA binding"/>
    <property type="evidence" value="ECO:0007669"/>
    <property type="project" value="UniProtKB-KW"/>
</dbReference>
<evidence type="ECO:0000256" key="2">
    <source>
        <dbReference type="ARBA" id="ARBA00023172"/>
    </source>
</evidence>
<dbReference type="Gene3D" id="3.40.50.1390">
    <property type="entry name" value="Resolvase, N-terminal catalytic domain"/>
    <property type="match status" value="1"/>
</dbReference>
<dbReference type="STRING" id="661399.AQJ67_11035"/>
<evidence type="ECO:0000256" key="1">
    <source>
        <dbReference type="ARBA" id="ARBA00023125"/>
    </source>
</evidence>
<dbReference type="PANTHER" id="PTHR30461:SF2">
    <property type="entry name" value="SERINE RECOMBINASE PINE-RELATED"/>
    <property type="match status" value="1"/>
</dbReference>
<keyword evidence="2" id="KW-0233">DNA recombination</keyword>
<protein>
    <submittedName>
        <fullName evidence="5">Resolvase</fullName>
    </submittedName>
</protein>
<dbReference type="Proteomes" id="UP000053429">
    <property type="component" value="Unassembled WGS sequence"/>
</dbReference>
<organism evidence="5 6">
    <name type="scientific">Streptomyces caeruleatus</name>
    <dbReference type="NCBI Taxonomy" id="661399"/>
    <lineage>
        <taxon>Bacteria</taxon>
        <taxon>Bacillati</taxon>
        <taxon>Actinomycetota</taxon>
        <taxon>Actinomycetes</taxon>
        <taxon>Kitasatosporales</taxon>
        <taxon>Streptomycetaceae</taxon>
        <taxon>Streptomyces</taxon>
    </lineage>
</organism>
<dbReference type="PROSITE" id="PS51737">
    <property type="entry name" value="RECOMBINASE_DNA_BIND"/>
    <property type="match status" value="1"/>
</dbReference>
<feature type="domain" description="Recombinase" evidence="4">
    <location>
        <begin position="179"/>
        <end position="313"/>
    </location>
</feature>
<dbReference type="InterPro" id="IPR050639">
    <property type="entry name" value="SSR_resolvase"/>
</dbReference>
<proteinExistence type="predicted"/>
<dbReference type="InterPro" id="IPR011109">
    <property type="entry name" value="DNA_bind_recombinase_dom"/>
</dbReference>
<keyword evidence="6" id="KW-1185">Reference proteome</keyword>
<dbReference type="Gene3D" id="3.90.1750.20">
    <property type="entry name" value="Putative Large Serine Recombinase, Chain B, Domain 2"/>
    <property type="match status" value="1"/>
</dbReference>
<dbReference type="EMBL" id="LMWY01000012">
    <property type="protein sequence ID" value="KUO04278.1"/>
    <property type="molecule type" value="Genomic_DNA"/>
</dbReference>
<sequence length="518" mass="57894">MRAERRAVIMDQVITTDYDGCGKCLVGVRRLSRMKDASNSPEKQLNQVLSAAESVGGHIITWADDWEVSGATDPLTRPGLGPWLRGEAGPYSGIVGAAVDRIGRNQRDVLNTAYTIHESGRLLITHGHDGPWDLDDPTDEMRLSMESFGAQLELRAAQKRNREETERARANGTPKQKNQYGYRYVRLTPDGKVDHVEVDTVPADILRTAAERILVDETGEITVHTEAARLSREGVPTPEDYRAIQKGRKPKGFRWNAKTLKRLLVSEGSLGYLMHKGRPVIGPDGHPRRLADPLWDRATRDALIKKTAPKREVTEAQRRAPRTTYLASGRSYCGNCGQPLHILSRTTQHNAYGCDGRVLGVVASKDCSPAPTMSIPKLDKILTAWFLERYGNGQVMKRQYDPGTGYAARIAELEADRKRLRDDRSAGLYDSEDDAEWYREEYARMGREIVELKKLPERPAGMRMVPTGKTVKDEWAAALDDAARRELLSGFNVRVTLFPAAVKERVRITGVDLWSQAA</sequence>
<evidence type="ECO:0000313" key="5">
    <source>
        <dbReference type="EMBL" id="KUO04278.1"/>
    </source>
</evidence>
<dbReference type="InterPro" id="IPR006119">
    <property type="entry name" value="Resolv_N"/>
</dbReference>
<dbReference type="InterPro" id="IPR036162">
    <property type="entry name" value="Resolvase-like_N_sf"/>
</dbReference>
<evidence type="ECO:0000259" key="4">
    <source>
        <dbReference type="PROSITE" id="PS51737"/>
    </source>
</evidence>
<keyword evidence="1" id="KW-0238">DNA-binding</keyword>